<dbReference type="Gene3D" id="1.25.40.20">
    <property type="entry name" value="Ankyrin repeat-containing domain"/>
    <property type="match status" value="1"/>
</dbReference>
<name>A0AAD8BZ59_BIOPF</name>
<comment type="caution">
    <text evidence="5">The sequence shown here is derived from an EMBL/GenBank/DDBJ whole genome shotgun (WGS) entry which is preliminary data.</text>
</comment>
<keyword evidence="6" id="KW-1185">Reference proteome</keyword>
<feature type="region of interest" description="Disordered" evidence="4">
    <location>
        <begin position="405"/>
        <end position="430"/>
    </location>
</feature>
<evidence type="ECO:0000256" key="3">
    <source>
        <dbReference type="PROSITE-ProRule" id="PRU00023"/>
    </source>
</evidence>
<dbReference type="AlphaFoldDB" id="A0AAD8BZ59"/>
<evidence type="ECO:0000256" key="2">
    <source>
        <dbReference type="ARBA" id="ARBA00023043"/>
    </source>
</evidence>
<sequence length="657" mass="73395">MSLSTPLVDAIKQNNFRQVTLYLEAGCDANETNPSGWTPLIASMVYISNEDARARVIDQLIKAGADVNKADNRRKCPLTFACSLNQKDSLKRLLEQVFYCRVFLLVKSINADSTDWNGLTPLMHASALGHDEIVKTMMEYSRTGVVSVNIDIKDNDGHTALDHATHSGNSGDSVRELLQNYSEDIGAVRCPSPTGHGNEIELVEIRSVSRHGHSHFNSDSLNKIAIHPTHDRKKNDLTSEIQTWASEIKEQHLEAERLSALRPPSSLTKSASHVDKSRHKLGSERSPSSLSVPDAHHVRLNSPSRLRNRKDDHSGDEDDEDFSLESLSDLLGTVRQYAKEIHEIYAPIQKDKEERMRKKSEKMERRKSKDAASKNIKNNNADRFFKPGQHEVRVEVHKIEEQLKQQIQGGGRGRVNHSKSQEPSPTHPVASLIVENEQLSSTWPRGRHRAHSHERFWSEGNIVKHNILKASTSAAGSFRPPLPADWNQGSNLRNEKDILSKAFQRLNIPSKDPIFDYKKNASSNQQLQKQLMSSRQSVIDVAKQHLQTRQGPLPSISIIPPLSEHGGLWHSGGGVLPSAPQPEDDSQSYVLPSTPTYDTNENRDFVIPMGPVSTEEKPLRHSKNGGIGVKSSSKVGLRRRKSVEQGLGQGNIVLEKY</sequence>
<accession>A0AAD8BZ59</accession>
<reference evidence="5" key="1">
    <citation type="journal article" date="2023" name="PLoS Negl. Trop. Dis.">
        <title>A genome sequence for Biomphalaria pfeifferi, the major vector snail for the human-infecting parasite Schistosoma mansoni.</title>
        <authorList>
            <person name="Bu L."/>
            <person name="Lu L."/>
            <person name="Laidemitt M.R."/>
            <person name="Zhang S.M."/>
            <person name="Mutuku M."/>
            <person name="Mkoji G."/>
            <person name="Steinauer M."/>
            <person name="Loker E.S."/>
        </authorList>
    </citation>
    <scope>NUCLEOTIDE SEQUENCE</scope>
    <source>
        <strain evidence="5">KasaAsao</strain>
    </source>
</reference>
<dbReference type="PROSITE" id="PS50088">
    <property type="entry name" value="ANK_REPEAT"/>
    <property type="match status" value="1"/>
</dbReference>
<reference evidence="5" key="2">
    <citation type="submission" date="2023-04" db="EMBL/GenBank/DDBJ databases">
        <authorList>
            <person name="Bu L."/>
            <person name="Lu L."/>
            <person name="Laidemitt M.R."/>
            <person name="Zhang S.M."/>
            <person name="Mutuku M."/>
            <person name="Mkoji G."/>
            <person name="Steinauer M."/>
            <person name="Loker E.S."/>
        </authorList>
    </citation>
    <scope>NUCLEOTIDE SEQUENCE</scope>
    <source>
        <strain evidence="5">KasaAsao</strain>
        <tissue evidence="5">Whole Snail</tissue>
    </source>
</reference>
<dbReference type="PANTHER" id="PTHR24173">
    <property type="entry name" value="ANKYRIN REPEAT CONTAINING"/>
    <property type="match status" value="1"/>
</dbReference>
<dbReference type="PANTHER" id="PTHR24173:SF74">
    <property type="entry name" value="ANKYRIN REPEAT DOMAIN-CONTAINING PROTEIN 16"/>
    <property type="match status" value="1"/>
</dbReference>
<protein>
    <submittedName>
        <fullName evidence="5">LIM domain-containing protein A</fullName>
    </submittedName>
</protein>
<keyword evidence="1" id="KW-0677">Repeat</keyword>
<gene>
    <name evidence="5" type="ORF">Bpfe_007578</name>
</gene>
<evidence type="ECO:0000313" key="6">
    <source>
        <dbReference type="Proteomes" id="UP001233172"/>
    </source>
</evidence>
<proteinExistence type="predicted"/>
<feature type="compositionally biased region" description="Polar residues" evidence="4">
    <location>
        <begin position="587"/>
        <end position="599"/>
    </location>
</feature>
<dbReference type="SUPFAM" id="SSF48403">
    <property type="entry name" value="Ankyrin repeat"/>
    <property type="match status" value="1"/>
</dbReference>
<organism evidence="5 6">
    <name type="scientific">Biomphalaria pfeifferi</name>
    <name type="common">Bloodfluke planorb</name>
    <name type="synonym">Freshwater snail</name>
    <dbReference type="NCBI Taxonomy" id="112525"/>
    <lineage>
        <taxon>Eukaryota</taxon>
        <taxon>Metazoa</taxon>
        <taxon>Spiralia</taxon>
        <taxon>Lophotrochozoa</taxon>
        <taxon>Mollusca</taxon>
        <taxon>Gastropoda</taxon>
        <taxon>Heterobranchia</taxon>
        <taxon>Euthyneura</taxon>
        <taxon>Panpulmonata</taxon>
        <taxon>Hygrophila</taxon>
        <taxon>Lymnaeoidea</taxon>
        <taxon>Planorbidae</taxon>
        <taxon>Biomphalaria</taxon>
    </lineage>
</organism>
<dbReference type="SMART" id="SM00248">
    <property type="entry name" value="ANK"/>
    <property type="match status" value="4"/>
</dbReference>
<feature type="repeat" description="ANK" evidence="3">
    <location>
        <begin position="35"/>
        <end position="72"/>
    </location>
</feature>
<feature type="region of interest" description="Disordered" evidence="4">
    <location>
        <begin position="257"/>
        <end position="321"/>
    </location>
</feature>
<dbReference type="InterPro" id="IPR002110">
    <property type="entry name" value="Ankyrin_rpt"/>
</dbReference>
<dbReference type="EMBL" id="JASAOG010000023">
    <property type="protein sequence ID" value="KAK0062858.1"/>
    <property type="molecule type" value="Genomic_DNA"/>
</dbReference>
<feature type="compositionally biased region" description="Basic and acidic residues" evidence="4">
    <location>
        <begin position="350"/>
        <end position="372"/>
    </location>
</feature>
<evidence type="ECO:0000256" key="1">
    <source>
        <dbReference type="ARBA" id="ARBA00022737"/>
    </source>
</evidence>
<keyword evidence="2 3" id="KW-0040">ANK repeat</keyword>
<dbReference type="Pfam" id="PF12796">
    <property type="entry name" value="Ank_2"/>
    <property type="match status" value="2"/>
</dbReference>
<feature type="region of interest" description="Disordered" evidence="4">
    <location>
        <begin position="570"/>
        <end position="657"/>
    </location>
</feature>
<dbReference type="Proteomes" id="UP001233172">
    <property type="component" value="Unassembled WGS sequence"/>
</dbReference>
<evidence type="ECO:0000313" key="5">
    <source>
        <dbReference type="EMBL" id="KAK0062858.1"/>
    </source>
</evidence>
<feature type="region of interest" description="Disordered" evidence="4">
    <location>
        <begin position="350"/>
        <end position="383"/>
    </location>
</feature>
<dbReference type="InterPro" id="IPR036770">
    <property type="entry name" value="Ankyrin_rpt-contain_sf"/>
</dbReference>
<evidence type="ECO:0000256" key="4">
    <source>
        <dbReference type="SAM" id="MobiDB-lite"/>
    </source>
</evidence>